<organism evidence="11 12">
    <name type="scientific">Actinomadura meyerae</name>
    <dbReference type="NCBI Taxonomy" id="240840"/>
    <lineage>
        <taxon>Bacteria</taxon>
        <taxon>Bacillati</taxon>
        <taxon>Actinomycetota</taxon>
        <taxon>Actinomycetes</taxon>
        <taxon>Streptosporangiales</taxon>
        <taxon>Thermomonosporaceae</taxon>
        <taxon>Actinomadura</taxon>
    </lineage>
</organism>
<dbReference type="RefSeq" id="WP_179271692.1">
    <property type="nucleotide sequence ID" value="NZ_FZOR01000027.1"/>
</dbReference>
<dbReference type="InterPro" id="IPR011009">
    <property type="entry name" value="Kinase-like_dom_sf"/>
</dbReference>
<dbReference type="InterPro" id="IPR000719">
    <property type="entry name" value="Prot_kinase_dom"/>
</dbReference>
<name>A0A239MB60_9ACTN</name>
<evidence type="ECO:0000313" key="11">
    <source>
        <dbReference type="EMBL" id="SNT40237.1"/>
    </source>
</evidence>
<dbReference type="PROSITE" id="PS50011">
    <property type="entry name" value="PROTEIN_KINASE_DOM"/>
    <property type="match status" value="1"/>
</dbReference>
<dbReference type="CDD" id="cd14014">
    <property type="entry name" value="STKc_PknB_like"/>
    <property type="match status" value="1"/>
</dbReference>
<evidence type="ECO:0000256" key="1">
    <source>
        <dbReference type="ARBA" id="ARBA00012513"/>
    </source>
</evidence>
<evidence type="ECO:0000256" key="4">
    <source>
        <dbReference type="ARBA" id="ARBA00022741"/>
    </source>
</evidence>
<evidence type="ECO:0000256" key="6">
    <source>
        <dbReference type="ARBA" id="ARBA00022840"/>
    </source>
</evidence>
<feature type="region of interest" description="Disordered" evidence="8">
    <location>
        <begin position="277"/>
        <end position="308"/>
    </location>
</feature>
<keyword evidence="2 11" id="KW-0723">Serine/threonine-protein kinase</keyword>
<reference evidence="11 12" key="1">
    <citation type="submission" date="2017-06" db="EMBL/GenBank/DDBJ databases">
        <authorList>
            <person name="Kim H.J."/>
            <person name="Triplett B.A."/>
        </authorList>
    </citation>
    <scope>NUCLEOTIDE SEQUENCE [LARGE SCALE GENOMIC DNA]</scope>
    <source>
        <strain evidence="11 12">DSM 44715</strain>
    </source>
</reference>
<evidence type="ECO:0000259" key="10">
    <source>
        <dbReference type="PROSITE" id="PS50011"/>
    </source>
</evidence>
<dbReference type="GO" id="GO:0005524">
    <property type="term" value="F:ATP binding"/>
    <property type="evidence" value="ECO:0007669"/>
    <property type="project" value="UniProtKB-UniRule"/>
</dbReference>
<dbReference type="PROSITE" id="PS00107">
    <property type="entry name" value="PROTEIN_KINASE_ATP"/>
    <property type="match status" value="1"/>
</dbReference>
<dbReference type="PROSITE" id="PS00108">
    <property type="entry name" value="PROTEIN_KINASE_ST"/>
    <property type="match status" value="1"/>
</dbReference>
<dbReference type="InterPro" id="IPR008271">
    <property type="entry name" value="Ser/Thr_kinase_AS"/>
</dbReference>
<proteinExistence type="predicted"/>
<dbReference type="AlphaFoldDB" id="A0A239MB60"/>
<dbReference type="SUPFAM" id="SSF56112">
    <property type="entry name" value="Protein kinase-like (PK-like)"/>
    <property type="match status" value="1"/>
</dbReference>
<feature type="transmembrane region" description="Helical" evidence="9">
    <location>
        <begin position="371"/>
        <end position="395"/>
    </location>
</feature>
<protein>
    <recommendedName>
        <fullName evidence="1">non-specific serine/threonine protein kinase</fullName>
        <ecNumber evidence="1">2.7.11.1</ecNumber>
    </recommendedName>
</protein>
<feature type="domain" description="Protein kinase" evidence="10">
    <location>
        <begin position="11"/>
        <end position="271"/>
    </location>
</feature>
<evidence type="ECO:0000256" key="3">
    <source>
        <dbReference type="ARBA" id="ARBA00022679"/>
    </source>
</evidence>
<evidence type="ECO:0000256" key="5">
    <source>
        <dbReference type="ARBA" id="ARBA00022777"/>
    </source>
</evidence>
<keyword evidence="6 7" id="KW-0067">ATP-binding</keyword>
<keyword evidence="9" id="KW-1133">Transmembrane helix</keyword>
<dbReference type="Proteomes" id="UP000198318">
    <property type="component" value="Unassembled WGS sequence"/>
</dbReference>
<feature type="binding site" evidence="7">
    <location>
        <position position="40"/>
    </location>
    <ligand>
        <name>ATP</name>
        <dbReference type="ChEBI" id="CHEBI:30616"/>
    </ligand>
</feature>
<dbReference type="EC" id="2.7.11.1" evidence="1"/>
<gene>
    <name evidence="11" type="ORF">SAMN05443665_102756</name>
</gene>
<dbReference type="InterPro" id="IPR017441">
    <property type="entry name" value="Protein_kinase_ATP_BS"/>
</dbReference>
<dbReference type="SMART" id="SM00220">
    <property type="entry name" value="S_TKc"/>
    <property type="match status" value="1"/>
</dbReference>
<keyword evidence="3" id="KW-0808">Transferase</keyword>
<evidence type="ECO:0000256" key="8">
    <source>
        <dbReference type="SAM" id="MobiDB-lite"/>
    </source>
</evidence>
<sequence>MESGTLIAGRYELVERLGRGGMGEVWASRDRDLHRDVAVKFLADDTDAPPDLRHRFEREAVAAAQINHPNVVALYDRGVHDGLRFMVMERVEGTALTEHVRGGKPMDVTRALEIAQEICAALAAAHKAKVIHYDIKPSNVMLTADGRVKVVDFGIAGFSHTHTFTVAPTTVLSPAGTASYGAPEQFLDQRGDERSDLYALGGVLFALLAGEPPFTGANDLSVIRRKLDGEAPRLNALRPDVPAPLTDLVAELLQRDPDKRPANAQVVHERLRQARTATLPDRTEDLVKSGAPEPATVPAGATTLQDPPSTAEPFEMTWTGEEFPSTYTEATRKDPRPRWIVVAVLAVATPLTMWLGVNFGDDTPGDPLKYAMFLALYPALLACLVVPLYAIYLAVYTRAWLRHSRGLPQRHPWSLRVDSYGITTADPRCATPSTGPAGRRTFPWNEIETVSLERTAAGRYHRCNALRVRFHGTQRQFSRFRPAGWIGLDVSIPELQRGQDERPPLCVLGPMDEQRHRALIEALARHAGPRWSPQTGP</sequence>
<dbReference type="GO" id="GO:0004674">
    <property type="term" value="F:protein serine/threonine kinase activity"/>
    <property type="evidence" value="ECO:0007669"/>
    <property type="project" value="UniProtKB-KW"/>
</dbReference>
<accession>A0A239MB60</accession>
<keyword evidence="9" id="KW-0472">Membrane</keyword>
<dbReference type="EMBL" id="FZOR01000027">
    <property type="protein sequence ID" value="SNT40237.1"/>
    <property type="molecule type" value="Genomic_DNA"/>
</dbReference>
<evidence type="ECO:0000256" key="2">
    <source>
        <dbReference type="ARBA" id="ARBA00022527"/>
    </source>
</evidence>
<feature type="transmembrane region" description="Helical" evidence="9">
    <location>
        <begin position="339"/>
        <end position="359"/>
    </location>
</feature>
<keyword evidence="4 7" id="KW-0547">Nucleotide-binding</keyword>
<dbReference type="Pfam" id="PF00069">
    <property type="entry name" value="Pkinase"/>
    <property type="match status" value="1"/>
</dbReference>
<evidence type="ECO:0000313" key="12">
    <source>
        <dbReference type="Proteomes" id="UP000198318"/>
    </source>
</evidence>
<evidence type="ECO:0000256" key="7">
    <source>
        <dbReference type="PROSITE-ProRule" id="PRU10141"/>
    </source>
</evidence>
<dbReference type="PANTHER" id="PTHR43289">
    <property type="entry name" value="MITOGEN-ACTIVATED PROTEIN KINASE KINASE KINASE 20-RELATED"/>
    <property type="match status" value="1"/>
</dbReference>
<evidence type="ECO:0000256" key="9">
    <source>
        <dbReference type="SAM" id="Phobius"/>
    </source>
</evidence>
<dbReference type="Gene3D" id="1.10.510.10">
    <property type="entry name" value="Transferase(Phosphotransferase) domain 1"/>
    <property type="match status" value="1"/>
</dbReference>
<keyword evidence="12" id="KW-1185">Reference proteome</keyword>
<keyword evidence="9" id="KW-0812">Transmembrane</keyword>
<keyword evidence="5 11" id="KW-0418">Kinase</keyword>
<dbReference type="Gene3D" id="3.30.200.20">
    <property type="entry name" value="Phosphorylase Kinase, domain 1"/>
    <property type="match status" value="1"/>
</dbReference>
<dbReference type="PANTHER" id="PTHR43289:SF6">
    <property type="entry name" value="SERINE_THREONINE-PROTEIN KINASE NEKL-3"/>
    <property type="match status" value="1"/>
</dbReference>